<feature type="domain" description="HTH marR-type" evidence="2">
    <location>
        <begin position="15"/>
        <end position="152"/>
    </location>
</feature>
<dbReference type="InterPro" id="IPR039422">
    <property type="entry name" value="MarR/SlyA-like"/>
</dbReference>
<name>A0A9J7BVM5_9BACT</name>
<dbReference type="KEGG" id="orp:MOP44_13465"/>
<dbReference type="PANTHER" id="PTHR33164:SF101">
    <property type="entry name" value="TRANSCRIPTIONAL REPRESSOR MPRA"/>
    <property type="match status" value="1"/>
</dbReference>
<proteinExistence type="predicted"/>
<dbReference type="PANTHER" id="PTHR33164">
    <property type="entry name" value="TRANSCRIPTIONAL REGULATOR, MARR FAMILY"/>
    <property type="match status" value="1"/>
</dbReference>
<dbReference type="Proteomes" id="UP001059380">
    <property type="component" value="Chromosome"/>
</dbReference>
<dbReference type="Gene3D" id="1.10.10.10">
    <property type="entry name" value="Winged helix-like DNA-binding domain superfamily/Winged helix DNA-binding domain"/>
    <property type="match status" value="1"/>
</dbReference>
<dbReference type="RefSeq" id="WP_260796562.1">
    <property type="nucleotide sequence ID" value="NZ_CP093313.1"/>
</dbReference>
<dbReference type="Pfam" id="PF12802">
    <property type="entry name" value="MarR_2"/>
    <property type="match status" value="1"/>
</dbReference>
<sequence length="177" mass="19721">MCSLKSEIGQQRPFSGPAEEALLNIARTADCLQRAMQRGSRRWNITSTQYNVLRILRGAHPRGLPCSVIGDRMVTADPDITRLLSRLKALKFIRQERDKKDRRVVLTHISPAGLALLSEMDETISQLPGQLLNHLGESDLRTLIDLLERARAHCDDRAHPTCDGTSSKVTCDGTPEP</sequence>
<dbReference type="InterPro" id="IPR036390">
    <property type="entry name" value="WH_DNA-bd_sf"/>
</dbReference>
<evidence type="ECO:0000313" key="4">
    <source>
        <dbReference type="Proteomes" id="UP001059380"/>
    </source>
</evidence>
<keyword evidence="4" id="KW-1185">Reference proteome</keyword>
<dbReference type="InterPro" id="IPR000835">
    <property type="entry name" value="HTH_MarR-typ"/>
</dbReference>
<accession>A0A9J7BVM5</accession>
<dbReference type="AlphaFoldDB" id="A0A9J7BVM5"/>
<gene>
    <name evidence="3" type="ORF">MOP44_13465</name>
</gene>
<dbReference type="SMART" id="SM00347">
    <property type="entry name" value="HTH_MARR"/>
    <property type="match status" value="1"/>
</dbReference>
<dbReference type="GO" id="GO:0006950">
    <property type="term" value="P:response to stress"/>
    <property type="evidence" value="ECO:0007669"/>
    <property type="project" value="TreeGrafter"/>
</dbReference>
<organism evidence="3 4">
    <name type="scientific">Occallatibacter riparius</name>
    <dbReference type="NCBI Taxonomy" id="1002689"/>
    <lineage>
        <taxon>Bacteria</taxon>
        <taxon>Pseudomonadati</taxon>
        <taxon>Acidobacteriota</taxon>
        <taxon>Terriglobia</taxon>
        <taxon>Terriglobales</taxon>
        <taxon>Acidobacteriaceae</taxon>
        <taxon>Occallatibacter</taxon>
    </lineage>
</organism>
<dbReference type="GO" id="GO:0003700">
    <property type="term" value="F:DNA-binding transcription factor activity"/>
    <property type="evidence" value="ECO:0007669"/>
    <property type="project" value="InterPro"/>
</dbReference>
<evidence type="ECO:0000313" key="3">
    <source>
        <dbReference type="EMBL" id="UWZ86923.1"/>
    </source>
</evidence>
<dbReference type="PROSITE" id="PS50995">
    <property type="entry name" value="HTH_MARR_2"/>
    <property type="match status" value="1"/>
</dbReference>
<dbReference type="InterPro" id="IPR036388">
    <property type="entry name" value="WH-like_DNA-bd_sf"/>
</dbReference>
<dbReference type="SUPFAM" id="SSF46785">
    <property type="entry name" value="Winged helix' DNA-binding domain"/>
    <property type="match status" value="1"/>
</dbReference>
<evidence type="ECO:0000256" key="1">
    <source>
        <dbReference type="SAM" id="MobiDB-lite"/>
    </source>
</evidence>
<dbReference type="EMBL" id="CP093313">
    <property type="protein sequence ID" value="UWZ86923.1"/>
    <property type="molecule type" value="Genomic_DNA"/>
</dbReference>
<evidence type="ECO:0000259" key="2">
    <source>
        <dbReference type="PROSITE" id="PS50995"/>
    </source>
</evidence>
<reference evidence="3" key="1">
    <citation type="submission" date="2021-04" db="EMBL/GenBank/DDBJ databases">
        <title>Phylogenetic analysis of Acidobacteriaceae.</title>
        <authorList>
            <person name="Qiu L."/>
            <person name="Zhang Q."/>
        </authorList>
    </citation>
    <scope>NUCLEOTIDE SEQUENCE</scope>
    <source>
        <strain evidence="3">DSM 25168</strain>
    </source>
</reference>
<feature type="region of interest" description="Disordered" evidence="1">
    <location>
        <begin position="156"/>
        <end position="177"/>
    </location>
</feature>
<protein>
    <submittedName>
        <fullName evidence="3">MarR family transcriptional regulator</fullName>
    </submittedName>
</protein>